<dbReference type="RefSeq" id="WP_377093484.1">
    <property type="nucleotide sequence ID" value="NZ_JBHSJM010000001.1"/>
</dbReference>
<proteinExistence type="predicted"/>
<keyword evidence="3" id="KW-1185">Reference proteome</keyword>
<dbReference type="PANTHER" id="PTHR33221">
    <property type="entry name" value="WINGED HELIX-TURN-HELIX TRANSCRIPTIONAL REGULATOR, RRF2 FAMILY"/>
    <property type="match status" value="1"/>
</dbReference>
<dbReference type="Gene3D" id="1.10.10.10">
    <property type="entry name" value="Winged helix-like DNA-binding domain superfamily/Winged helix DNA-binding domain"/>
    <property type="match status" value="1"/>
</dbReference>
<evidence type="ECO:0000313" key="2">
    <source>
        <dbReference type="EMBL" id="MFD2277528.1"/>
    </source>
</evidence>
<organism evidence="2 3">
    <name type="scientific">Rubritalea spongiae</name>
    <dbReference type="NCBI Taxonomy" id="430797"/>
    <lineage>
        <taxon>Bacteria</taxon>
        <taxon>Pseudomonadati</taxon>
        <taxon>Verrucomicrobiota</taxon>
        <taxon>Verrucomicrobiia</taxon>
        <taxon>Verrucomicrobiales</taxon>
        <taxon>Rubritaleaceae</taxon>
        <taxon>Rubritalea</taxon>
    </lineage>
</organism>
<dbReference type="Proteomes" id="UP001597297">
    <property type="component" value="Unassembled WGS sequence"/>
</dbReference>
<dbReference type="EMBL" id="JBHUJC010000042">
    <property type="protein sequence ID" value="MFD2277528.1"/>
    <property type="molecule type" value="Genomic_DNA"/>
</dbReference>
<sequence>MKLTASSDFAYRMLIYVTTHPDRLVTVKEIADAYQLSHNHLAKISKLYIKHGILDGQRGRGGGITLAKDPKDISLGDILRVSEPSPTLIDCKNGLAGPCIILPACTLKGIFAQARSAFYQVLDQHSLYDIAAQPQLAASLNKIFEK</sequence>
<comment type="caution">
    <text evidence="2">The sequence shown here is derived from an EMBL/GenBank/DDBJ whole genome shotgun (WGS) entry which is preliminary data.</text>
</comment>
<gene>
    <name evidence="2" type="ORF">ACFSQZ_13705</name>
</gene>
<reference evidence="3" key="1">
    <citation type="journal article" date="2019" name="Int. J. Syst. Evol. Microbiol.">
        <title>The Global Catalogue of Microorganisms (GCM) 10K type strain sequencing project: providing services to taxonomists for standard genome sequencing and annotation.</title>
        <authorList>
            <consortium name="The Broad Institute Genomics Platform"/>
            <consortium name="The Broad Institute Genome Sequencing Center for Infectious Disease"/>
            <person name="Wu L."/>
            <person name="Ma J."/>
        </authorList>
    </citation>
    <scope>NUCLEOTIDE SEQUENCE [LARGE SCALE GENOMIC DNA]</scope>
    <source>
        <strain evidence="3">JCM 16545</strain>
    </source>
</reference>
<dbReference type="InterPro" id="IPR036390">
    <property type="entry name" value="WH_DNA-bd_sf"/>
</dbReference>
<evidence type="ECO:0000313" key="3">
    <source>
        <dbReference type="Proteomes" id="UP001597297"/>
    </source>
</evidence>
<dbReference type="Pfam" id="PF02082">
    <property type="entry name" value="Rrf2"/>
    <property type="match status" value="1"/>
</dbReference>
<evidence type="ECO:0000256" key="1">
    <source>
        <dbReference type="ARBA" id="ARBA00023125"/>
    </source>
</evidence>
<keyword evidence="1" id="KW-0238">DNA-binding</keyword>
<accession>A0ABW5E617</accession>
<name>A0ABW5E617_9BACT</name>
<dbReference type="InterPro" id="IPR000944">
    <property type="entry name" value="Tscrpt_reg_Rrf2"/>
</dbReference>
<dbReference type="NCBIfam" id="TIGR00738">
    <property type="entry name" value="rrf2_super"/>
    <property type="match status" value="1"/>
</dbReference>
<dbReference type="SUPFAM" id="SSF46785">
    <property type="entry name" value="Winged helix' DNA-binding domain"/>
    <property type="match status" value="1"/>
</dbReference>
<dbReference type="InterPro" id="IPR036388">
    <property type="entry name" value="WH-like_DNA-bd_sf"/>
</dbReference>
<dbReference type="PROSITE" id="PS51197">
    <property type="entry name" value="HTH_RRF2_2"/>
    <property type="match status" value="1"/>
</dbReference>
<protein>
    <submittedName>
        <fullName evidence="2">RrF2 family transcriptional regulator</fullName>
    </submittedName>
</protein>
<dbReference type="PANTHER" id="PTHR33221:SF4">
    <property type="entry name" value="HTH-TYPE TRANSCRIPTIONAL REPRESSOR NSRR"/>
    <property type="match status" value="1"/>
</dbReference>